<dbReference type="InterPro" id="IPR000195">
    <property type="entry name" value="Rab-GAP-TBC_dom"/>
</dbReference>
<dbReference type="Gene3D" id="1.10.8.270">
    <property type="entry name" value="putative rabgap domain of human tbc1 domain family member 14 like domains"/>
    <property type="match status" value="1"/>
</dbReference>
<organism evidence="6 7">
    <name type="scientific">Coniosporium apollinis (strain CBS 100218)</name>
    <name type="common">Rock-inhabiting black yeast</name>
    <dbReference type="NCBI Taxonomy" id="1168221"/>
    <lineage>
        <taxon>Eukaryota</taxon>
        <taxon>Fungi</taxon>
        <taxon>Dikarya</taxon>
        <taxon>Ascomycota</taxon>
        <taxon>Pezizomycotina</taxon>
        <taxon>Dothideomycetes</taxon>
        <taxon>Dothideomycetes incertae sedis</taxon>
        <taxon>Coniosporium</taxon>
    </lineage>
</organism>
<feature type="region of interest" description="Disordered" evidence="4">
    <location>
        <begin position="167"/>
        <end position="187"/>
    </location>
</feature>
<keyword evidence="1" id="KW-0343">GTPase activation</keyword>
<dbReference type="Gene3D" id="1.10.472.80">
    <property type="entry name" value="Ypt/Rab-GAP domain of gyp1p, domain 3"/>
    <property type="match status" value="1"/>
</dbReference>
<feature type="compositionally biased region" description="Basic and acidic residues" evidence="4">
    <location>
        <begin position="87"/>
        <end position="101"/>
    </location>
</feature>
<dbReference type="GeneID" id="19904289"/>
<dbReference type="RefSeq" id="XP_007782927.1">
    <property type="nucleotide sequence ID" value="XM_007784737.1"/>
</dbReference>
<dbReference type="InterPro" id="IPR035969">
    <property type="entry name" value="Rab-GAP_TBC_sf"/>
</dbReference>
<protein>
    <recommendedName>
        <fullName evidence="5">Rab-GAP TBC domain-containing protein</fullName>
    </recommendedName>
</protein>
<sequence>MSENELQTAGGPSTSRSPRKHINSEPLPTDSMVTVSLSDANQAVELEEESAVKHSLEEEAVSSRPNSLDITRGIDSTPPRRITSVTDDIRHTTTIDVGDPAKDLREAEGMPVVYGDRSRSESSASEDSAGVDWEQLQKTEQQVPMDDISDESMALLLARLEQENNALATDPKSGLKTRARGQSRPPSIQQLKKLVKDPSSRFSLLPAPPMTELEFWAALVRDYPQTAQRLPTLTANKIRGGIPAPLRGVTWISLAQARNKLIESQYDNLCGEPSPYENIIGKDLGRTFPGVEMFREKEGQEMLGRVLKCFSLYDQKIGYCQGLGFLVGPLLMQMGDKEAFCVLVRLMEDYDLRSCFLPDLSGLHLRIYQFQHLLRQHLPDLAAHLDGLQVEAAYLAPWFLSLFASTCPLPMLFRIYDVLFAEGASETVMRVALSIMRRNERRILAFTEFEDVMQLLLSRALWDPYGCHAKSADELVNDFVSLTGLVTREALQNLEANFREAQSEDNGTSAGFLPGVQTAAARFLGRLWTPSNSSTKSASLSPHATTPSRPLSLLNRTISRQSLASTISSAEVNGSNSATSHASTPITEVSDLSRDSSADGVSIKSHTESMRPSIMHTVSSHDRDLHGQIEGLLTALSNVQQEHALLAAQLQKEREERNDDYRVVRSVLGRLKEGQCAVPDPPKMRRRTAAYGENVGGASAAIPSIVPSVLCSLDNHFPQTRHSRMSSAFETKATLRDALARTKDQLHDEVSRSTSLSRQLSDQVVEANTARDQLKDTRRQLRESHTERQRLEKTIQDLRRDGLRPTGARTGLTPDLSSLTGSDTAELTTSATTTASTPSTTGLREFKLSRSASTRSSQVTFSKRSSSLATQAVLSTDNHAPASEDALLLELVNAKTSEAVAKQELEEMKAKFDSMKKMLDVSTPSPGIARLGHKVSPSEGGKSYMNLSLPTPPAERGPQAKTPASGGGGWFWGKRSVSAAPNVGIGQGT</sequence>
<dbReference type="STRING" id="1168221.R7Z0A8"/>
<keyword evidence="2 3" id="KW-0175">Coiled coil</keyword>
<dbReference type="Gene3D" id="1.10.10.750">
    <property type="entry name" value="Ypt/Rab-GAP domain of gyp1p, domain 1"/>
    <property type="match status" value="1"/>
</dbReference>
<evidence type="ECO:0000256" key="1">
    <source>
        <dbReference type="ARBA" id="ARBA00022468"/>
    </source>
</evidence>
<feature type="region of interest" description="Disordered" evidence="4">
    <location>
        <begin position="744"/>
        <end position="858"/>
    </location>
</feature>
<dbReference type="FunFam" id="1.10.472.80:FF:000027">
    <property type="entry name" value="GTPase activating protein (Evi5)"/>
    <property type="match status" value="1"/>
</dbReference>
<dbReference type="EMBL" id="JH767588">
    <property type="protein sequence ID" value="EON67610.1"/>
    <property type="molecule type" value="Genomic_DNA"/>
</dbReference>
<dbReference type="FunFam" id="1.10.10.750:FF:000003">
    <property type="entry name" value="GTPase activating protein (Evi5)"/>
    <property type="match status" value="1"/>
</dbReference>
<dbReference type="GO" id="GO:0005096">
    <property type="term" value="F:GTPase activator activity"/>
    <property type="evidence" value="ECO:0007669"/>
    <property type="project" value="UniProtKB-KW"/>
</dbReference>
<feature type="compositionally biased region" description="Polar residues" evidence="4">
    <location>
        <begin position="752"/>
        <end position="762"/>
    </location>
</feature>
<feature type="region of interest" description="Disordered" evidence="4">
    <location>
        <begin position="1"/>
        <end position="32"/>
    </location>
</feature>
<dbReference type="SMART" id="SM00164">
    <property type="entry name" value="TBC"/>
    <property type="match status" value="1"/>
</dbReference>
<dbReference type="GO" id="GO:0031267">
    <property type="term" value="F:small GTPase binding"/>
    <property type="evidence" value="ECO:0007669"/>
    <property type="project" value="TreeGrafter"/>
</dbReference>
<feature type="region of interest" description="Disordered" evidence="4">
    <location>
        <begin position="45"/>
        <end position="101"/>
    </location>
</feature>
<evidence type="ECO:0000256" key="4">
    <source>
        <dbReference type="SAM" id="MobiDB-lite"/>
    </source>
</evidence>
<feature type="compositionally biased region" description="Polar residues" evidence="4">
    <location>
        <begin position="568"/>
        <end position="587"/>
    </location>
</feature>
<feature type="region of interest" description="Disordered" evidence="4">
    <location>
        <begin position="114"/>
        <end position="133"/>
    </location>
</feature>
<dbReference type="FunFam" id="1.10.8.270:FF:000001">
    <property type="entry name" value="TBC1 domain family member 1"/>
    <property type="match status" value="1"/>
</dbReference>
<dbReference type="AlphaFoldDB" id="R7Z0A8"/>
<evidence type="ECO:0000259" key="5">
    <source>
        <dbReference type="PROSITE" id="PS50086"/>
    </source>
</evidence>
<feature type="region of interest" description="Disordered" evidence="4">
    <location>
        <begin position="532"/>
        <end position="553"/>
    </location>
</feature>
<feature type="region of interest" description="Disordered" evidence="4">
    <location>
        <begin position="923"/>
        <end position="975"/>
    </location>
</feature>
<dbReference type="HOGENOM" id="CLU_005062_1_0_1"/>
<dbReference type="Proteomes" id="UP000016924">
    <property type="component" value="Unassembled WGS sequence"/>
</dbReference>
<dbReference type="PANTHER" id="PTHR47219">
    <property type="entry name" value="RAB GTPASE-ACTIVATING PROTEIN 1-LIKE"/>
    <property type="match status" value="1"/>
</dbReference>
<reference evidence="7" key="1">
    <citation type="submission" date="2012-06" db="EMBL/GenBank/DDBJ databases">
        <title>The genome sequence of Coniosporium apollinis CBS 100218.</title>
        <authorList>
            <consortium name="The Broad Institute Genome Sequencing Platform"/>
            <person name="Cuomo C."/>
            <person name="Gorbushina A."/>
            <person name="Noack S."/>
            <person name="Walker B."/>
            <person name="Young S.K."/>
            <person name="Zeng Q."/>
            <person name="Gargeya S."/>
            <person name="Fitzgerald M."/>
            <person name="Haas B."/>
            <person name="Abouelleil A."/>
            <person name="Alvarado L."/>
            <person name="Arachchi H.M."/>
            <person name="Berlin A.M."/>
            <person name="Chapman S.B."/>
            <person name="Goldberg J."/>
            <person name="Griggs A."/>
            <person name="Gujja S."/>
            <person name="Hansen M."/>
            <person name="Howarth C."/>
            <person name="Imamovic A."/>
            <person name="Larimer J."/>
            <person name="McCowan C."/>
            <person name="Montmayeur A."/>
            <person name="Murphy C."/>
            <person name="Neiman D."/>
            <person name="Pearson M."/>
            <person name="Priest M."/>
            <person name="Roberts A."/>
            <person name="Saif S."/>
            <person name="Shea T."/>
            <person name="Sisk P."/>
            <person name="Sykes S."/>
            <person name="Wortman J."/>
            <person name="Nusbaum C."/>
            <person name="Birren B."/>
        </authorList>
    </citation>
    <scope>NUCLEOTIDE SEQUENCE [LARGE SCALE GENOMIC DNA]</scope>
    <source>
        <strain evidence="7">CBS 100218</strain>
    </source>
</reference>
<feature type="domain" description="Rab-GAP TBC" evidence="5">
    <location>
        <begin position="241"/>
        <end position="423"/>
    </location>
</feature>
<feature type="coiled-coil region" evidence="3">
    <location>
        <begin position="891"/>
        <end position="918"/>
    </location>
</feature>
<keyword evidence="7" id="KW-1185">Reference proteome</keyword>
<dbReference type="Pfam" id="PF00566">
    <property type="entry name" value="RabGAP-TBC"/>
    <property type="match status" value="1"/>
</dbReference>
<dbReference type="eggNOG" id="KOG4436">
    <property type="taxonomic scope" value="Eukaryota"/>
</dbReference>
<accession>R7Z0A8</accession>
<dbReference type="SUPFAM" id="SSF47923">
    <property type="entry name" value="Ypt/Rab-GAP domain of gyp1p"/>
    <property type="match status" value="2"/>
</dbReference>
<evidence type="ECO:0000256" key="2">
    <source>
        <dbReference type="ARBA" id="ARBA00023054"/>
    </source>
</evidence>
<dbReference type="PANTHER" id="PTHR47219:SF9">
    <property type="entry name" value="GTPASE ACTIVATING PROTEIN AND CENTROSOME-ASSOCIATED, ISOFORM B"/>
    <property type="match status" value="1"/>
</dbReference>
<name>R7Z0A8_CONA1</name>
<dbReference type="InterPro" id="IPR050302">
    <property type="entry name" value="Rab_GAP_TBC_domain"/>
</dbReference>
<feature type="compositionally biased region" description="Low complexity" evidence="4">
    <location>
        <begin position="824"/>
        <end position="841"/>
    </location>
</feature>
<feature type="compositionally biased region" description="Basic and acidic residues" evidence="4">
    <location>
        <begin position="772"/>
        <end position="803"/>
    </location>
</feature>
<feature type="compositionally biased region" description="Polar residues" evidence="4">
    <location>
        <begin position="1"/>
        <end position="16"/>
    </location>
</feature>
<feature type="region of interest" description="Disordered" evidence="4">
    <location>
        <begin position="568"/>
        <end position="613"/>
    </location>
</feature>
<evidence type="ECO:0000313" key="7">
    <source>
        <dbReference type="Proteomes" id="UP000016924"/>
    </source>
</evidence>
<dbReference type="PROSITE" id="PS50086">
    <property type="entry name" value="TBC_RABGAP"/>
    <property type="match status" value="1"/>
</dbReference>
<dbReference type="OMA" id="PNVEMFR"/>
<gene>
    <name evidence="6" type="ORF">W97_06978</name>
</gene>
<evidence type="ECO:0000256" key="3">
    <source>
        <dbReference type="SAM" id="Coils"/>
    </source>
</evidence>
<evidence type="ECO:0000313" key="6">
    <source>
        <dbReference type="EMBL" id="EON67610.1"/>
    </source>
</evidence>
<feature type="compositionally biased region" description="Low complexity" evidence="4">
    <location>
        <begin position="121"/>
        <end position="130"/>
    </location>
</feature>
<proteinExistence type="predicted"/>
<dbReference type="OrthoDB" id="159449at2759"/>